<organism evidence="1 2">
    <name type="scientific">Oryza meyeriana var. granulata</name>
    <dbReference type="NCBI Taxonomy" id="110450"/>
    <lineage>
        <taxon>Eukaryota</taxon>
        <taxon>Viridiplantae</taxon>
        <taxon>Streptophyta</taxon>
        <taxon>Embryophyta</taxon>
        <taxon>Tracheophyta</taxon>
        <taxon>Spermatophyta</taxon>
        <taxon>Magnoliopsida</taxon>
        <taxon>Liliopsida</taxon>
        <taxon>Poales</taxon>
        <taxon>Poaceae</taxon>
        <taxon>BOP clade</taxon>
        <taxon>Oryzoideae</taxon>
        <taxon>Oryzeae</taxon>
        <taxon>Oryzinae</taxon>
        <taxon>Oryza</taxon>
        <taxon>Oryza meyeriana</taxon>
    </lineage>
</organism>
<dbReference type="EMBL" id="SPHZ02000008">
    <property type="protein sequence ID" value="KAF0904685.1"/>
    <property type="molecule type" value="Genomic_DNA"/>
</dbReference>
<reference evidence="1 2" key="1">
    <citation type="submission" date="2019-11" db="EMBL/GenBank/DDBJ databases">
        <title>Whole genome sequence of Oryza granulata.</title>
        <authorList>
            <person name="Li W."/>
        </authorList>
    </citation>
    <scope>NUCLEOTIDE SEQUENCE [LARGE SCALE GENOMIC DNA]</scope>
    <source>
        <strain evidence="2">cv. Menghai</strain>
        <tissue evidence="1">Leaf</tissue>
    </source>
</reference>
<evidence type="ECO:0000313" key="1">
    <source>
        <dbReference type="EMBL" id="KAF0904684.1"/>
    </source>
</evidence>
<protein>
    <submittedName>
        <fullName evidence="1">Uncharacterized protein</fullName>
    </submittedName>
</protein>
<dbReference type="AlphaFoldDB" id="A0A6G1CXP7"/>
<gene>
    <name evidence="1" type="ORF">E2562_036083</name>
</gene>
<dbReference type="EMBL" id="SPHZ02000008">
    <property type="protein sequence ID" value="KAF0904684.1"/>
    <property type="molecule type" value="Genomic_DNA"/>
</dbReference>
<keyword evidence="2" id="KW-1185">Reference proteome</keyword>
<sequence>MWPTPAPPRPHPLVAALSLHRGGGLPASATYRRDCTLGTSPPPRPALPALYLCLRLGRGDLFTISVGSGIMQVSRVAASLYSARPAVCNSLGGVGGLSPQACLPVDL</sequence>
<proteinExistence type="predicted"/>
<evidence type="ECO:0000313" key="2">
    <source>
        <dbReference type="Proteomes" id="UP000479710"/>
    </source>
</evidence>
<accession>A0A6G1CXP7</accession>
<dbReference type="Proteomes" id="UP000479710">
    <property type="component" value="Unassembled WGS sequence"/>
</dbReference>
<name>A0A6G1CXP7_9ORYZ</name>
<comment type="caution">
    <text evidence="1">The sequence shown here is derived from an EMBL/GenBank/DDBJ whole genome shotgun (WGS) entry which is preliminary data.</text>
</comment>
<dbReference type="EMBL" id="SPHZ02000008">
    <property type="protein sequence ID" value="KAF0904683.1"/>
    <property type="molecule type" value="Genomic_DNA"/>
</dbReference>